<accession>A0A1Y6CZC5</accession>
<evidence type="ECO:0000313" key="2">
    <source>
        <dbReference type="Proteomes" id="UP000192923"/>
    </source>
</evidence>
<protein>
    <recommendedName>
        <fullName evidence="3">Phage tail protein</fullName>
    </recommendedName>
</protein>
<dbReference type="STRING" id="1760988.SAMN02949497_3408"/>
<dbReference type="EMBL" id="FXAM01000001">
    <property type="protein sequence ID" value="SMF96028.1"/>
    <property type="molecule type" value="Genomic_DNA"/>
</dbReference>
<reference evidence="1 2" key="1">
    <citation type="submission" date="2016-12" db="EMBL/GenBank/DDBJ databases">
        <authorList>
            <person name="Song W.-J."/>
            <person name="Kurnit D.M."/>
        </authorList>
    </citation>
    <scope>NUCLEOTIDE SEQUENCE [LARGE SCALE GENOMIC DNA]</scope>
    <source>
        <strain evidence="1 2">175</strain>
    </source>
</reference>
<dbReference type="AlphaFoldDB" id="A0A1Y6CZC5"/>
<dbReference type="Gene3D" id="3.10.450.40">
    <property type="match status" value="1"/>
</dbReference>
<dbReference type="OrthoDB" id="8450990at2"/>
<evidence type="ECO:0000313" key="1">
    <source>
        <dbReference type="EMBL" id="SMF96028.1"/>
    </source>
</evidence>
<sequence length="122" mass="13290">MTADIDHWFGQDTGTSVTGDLQPVTGVDRGRQRILRRLMTVPGTYITHPDYGAGLPRYIGAVPDVPEIRALILEQMELEAAVGQDPAPQVAIQPIQDGVAVTLRYLDAPEQVPVVLAFDVTR</sequence>
<dbReference type="Proteomes" id="UP000192923">
    <property type="component" value="Unassembled WGS sequence"/>
</dbReference>
<evidence type="ECO:0008006" key="3">
    <source>
        <dbReference type="Google" id="ProtNLM"/>
    </source>
</evidence>
<organism evidence="1 2">
    <name type="scientific">Methylomagnum ishizawai</name>
    <dbReference type="NCBI Taxonomy" id="1760988"/>
    <lineage>
        <taxon>Bacteria</taxon>
        <taxon>Pseudomonadati</taxon>
        <taxon>Pseudomonadota</taxon>
        <taxon>Gammaproteobacteria</taxon>
        <taxon>Methylococcales</taxon>
        <taxon>Methylococcaceae</taxon>
        <taxon>Methylomagnum</taxon>
    </lineage>
</organism>
<dbReference type="RefSeq" id="WP_085214751.1">
    <property type="nucleotide sequence ID" value="NZ_FXAM01000001.1"/>
</dbReference>
<gene>
    <name evidence="1" type="ORF">SAMN02949497_3408</name>
</gene>
<proteinExistence type="predicted"/>
<dbReference type="SUPFAM" id="SSF160719">
    <property type="entry name" value="gpW/gp25-like"/>
    <property type="match status" value="1"/>
</dbReference>
<keyword evidence="2" id="KW-1185">Reference proteome</keyword>
<name>A0A1Y6CZC5_9GAMM</name>